<sequence>MQKASSSKDSDIISLGPKINELEAKVSNLKDELNQIISQPHQSTNNLKIDIIEANPVSLSSDYKHDEVIEEVSHFSLHCSEPNPDESKESG</sequence>
<dbReference type="AlphaFoldDB" id="A0A9W4SFE5"/>
<comment type="caution">
    <text evidence="1">The sequence shown here is derived from an EMBL/GenBank/DDBJ whole genome shotgun (WGS) entry which is preliminary data.</text>
</comment>
<evidence type="ECO:0000313" key="1">
    <source>
        <dbReference type="EMBL" id="CAI2166425.1"/>
    </source>
</evidence>
<protein>
    <submittedName>
        <fullName evidence="1">13330_t:CDS:1</fullName>
    </submittedName>
</protein>
<dbReference type="Proteomes" id="UP001153678">
    <property type="component" value="Unassembled WGS sequence"/>
</dbReference>
<dbReference type="EMBL" id="CAMKVN010000303">
    <property type="protein sequence ID" value="CAI2166425.1"/>
    <property type="molecule type" value="Genomic_DNA"/>
</dbReference>
<proteinExistence type="predicted"/>
<evidence type="ECO:0000313" key="2">
    <source>
        <dbReference type="Proteomes" id="UP001153678"/>
    </source>
</evidence>
<gene>
    <name evidence="1" type="ORF">FWILDA_LOCUS2567</name>
</gene>
<name>A0A9W4SFE5_9GLOM</name>
<keyword evidence="2" id="KW-1185">Reference proteome</keyword>
<reference evidence="1" key="1">
    <citation type="submission" date="2022-08" db="EMBL/GenBank/DDBJ databases">
        <authorList>
            <person name="Kallberg Y."/>
            <person name="Tangrot J."/>
            <person name="Rosling A."/>
        </authorList>
    </citation>
    <scope>NUCLEOTIDE SEQUENCE</scope>
    <source>
        <strain evidence="1">Wild A</strain>
    </source>
</reference>
<accession>A0A9W4SFE5</accession>
<organism evidence="1 2">
    <name type="scientific">Funneliformis geosporum</name>
    <dbReference type="NCBI Taxonomy" id="1117311"/>
    <lineage>
        <taxon>Eukaryota</taxon>
        <taxon>Fungi</taxon>
        <taxon>Fungi incertae sedis</taxon>
        <taxon>Mucoromycota</taxon>
        <taxon>Glomeromycotina</taxon>
        <taxon>Glomeromycetes</taxon>
        <taxon>Glomerales</taxon>
        <taxon>Glomeraceae</taxon>
        <taxon>Funneliformis</taxon>
    </lineage>
</organism>